<gene>
    <name evidence="2" type="ORF">CIHG_05133</name>
</gene>
<reference evidence="3" key="1">
    <citation type="journal article" date="2010" name="Genome Res.">
        <title>Population genomic sequencing of Coccidioides fungi reveals recent hybridization and transposon control.</title>
        <authorList>
            <person name="Neafsey D.E."/>
            <person name="Barker B.M."/>
            <person name="Sharpton T.J."/>
            <person name="Stajich J.E."/>
            <person name="Park D.J."/>
            <person name="Whiston E."/>
            <person name="Hung C.-Y."/>
            <person name="McMahan C."/>
            <person name="White J."/>
            <person name="Sykes S."/>
            <person name="Heiman D."/>
            <person name="Young S."/>
            <person name="Zeng Q."/>
            <person name="Abouelleil A."/>
            <person name="Aftuck L."/>
            <person name="Bessette D."/>
            <person name="Brown A."/>
            <person name="FitzGerald M."/>
            <person name="Lui A."/>
            <person name="Macdonald J.P."/>
            <person name="Priest M."/>
            <person name="Orbach M.J."/>
            <person name="Galgiani J.N."/>
            <person name="Kirkland T.N."/>
            <person name="Cole G.T."/>
            <person name="Birren B.W."/>
            <person name="Henn M.R."/>
            <person name="Taylor J.W."/>
            <person name="Rounsley S.D."/>
        </authorList>
    </citation>
    <scope>NUCLEOTIDE SEQUENCE [LARGE SCALE GENOMIC DNA]</scope>
    <source>
        <strain evidence="3">H538.4</strain>
    </source>
</reference>
<dbReference type="Proteomes" id="UP000054563">
    <property type="component" value="Unassembled WGS sequence"/>
</dbReference>
<dbReference type="EMBL" id="DS016996">
    <property type="protein sequence ID" value="KMU87192.1"/>
    <property type="molecule type" value="Genomic_DNA"/>
</dbReference>
<protein>
    <submittedName>
        <fullName evidence="2">Uncharacterized protein</fullName>
    </submittedName>
</protein>
<dbReference type="AlphaFoldDB" id="A0A0J8RQW9"/>
<organism evidence="2 3">
    <name type="scientific">Coccidioides immitis H538.4</name>
    <dbReference type="NCBI Taxonomy" id="396776"/>
    <lineage>
        <taxon>Eukaryota</taxon>
        <taxon>Fungi</taxon>
        <taxon>Dikarya</taxon>
        <taxon>Ascomycota</taxon>
        <taxon>Pezizomycotina</taxon>
        <taxon>Eurotiomycetes</taxon>
        <taxon>Eurotiomycetidae</taxon>
        <taxon>Onygenales</taxon>
        <taxon>Onygenaceae</taxon>
        <taxon>Coccidioides</taxon>
    </lineage>
</organism>
<name>A0A0J8RQW9_COCIT</name>
<evidence type="ECO:0000256" key="1">
    <source>
        <dbReference type="SAM" id="MobiDB-lite"/>
    </source>
</evidence>
<proteinExistence type="predicted"/>
<feature type="region of interest" description="Disordered" evidence="1">
    <location>
        <begin position="228"/>
        <end position="254"/>
    </location>
</feature>
<sequence length="254" mass="28077">MNPLPLDTFGWRSARASGKGKKWPMCLCQRVPLEASRSRLAGATGTFAWAFPERKGGDGPGPRRWDACCLSGCQTATLRNAASRFLRRLSREEKRERERERESHHQGTVWLQSIQGQPRDIRLSLDPFWAGAVQDNPSISVEPQTVMEYSVELVPCRPGFRVANLWDEVPWNCKPPQMPPAGFGPSEPKGKDEALGEITARPPARSSQPGSGHVVIIATALQPFHSGAPFRVPLLTRSNGSGRRERRLPPNGPS</sequence>
<evidence type="ECO:0000313" key="3">
    <source>
        <dbReference type="Proteomes" id="UP000054563"/>
    </source>
</evidence>
<accession>A0A0J8RQW9</accession>
<evidence type="ECO:0000313" key="2">
    <source>
        <dbReference type="EMBL" id="KMU87192.1"/>
    </source>
</evidence>
<dbReference type="VEuPathDB" id="FungiDB:CIHG_05133"/>